<gene>
    <name evidence="2" type="ORF">FB473_003202</name>
</gene>
<feature type="region of interest" description="Disordered" evidence="1">
    <location>
        <begin position="1"/>
        <end position="24"/>
    </location>
</feature>
<dbReference type="EMBL" id="JAAMOZ010000003">
    <property type="protein sequence ID" value="NIH58507.1"/>
    <property type="molecule type" value="Genomic_DNA"/>
</dbReference>
<organism evidence="2 3">
    <name type="scientific">Brooklawnia cerclae</name>
    <dbReference type="NCBI Taxonomy" id="349934"/>
    <lineage>
        <taxon>Bacteria</taxon>
        <taxon>Bacillati</taxon>
        <taxon>Actinomycetota</taxon>
        <taxon>Actinomycetes</taxon>
        <taxon>Propionibacteriales</taxon>
        <taxon>Propionibacteriaceae</taxon>
        <taxon>Brooklawnia</taxon>
    </lineage>
</organism>
<dbReference type="RefSeq" id="WP_167171084.1">
    <property type="nucleotide sequence ID" value="NZ_BAAAOO010000007.1"/>
</dbReference>
<sequence length="96" mass="10704">MTERSNVPRNERLRSGPIDHGLRSPRTYTHAEVAAAKRCGLIKGKESMDSLGGALFWASGDYLPKYVQQAAADYELLASAIAREWGMPWKGEDEHE</sequence>
<reference evidence="2 3" key="1">
    <citation type="submission" date="2020-02" db="EMBL/GenBank/DDBJ databases">
        <title>Sequencing the genomes of 1000 actinobacteria strains.</title>
        <authorList>
            <person name="Klenk H.-P."/>
        </authorList>
    </citation>
    <scope>NUCLEOTIDE SEQUENCE [LARGE SCALE GENOMIC DNA]</scope>
    <source>
        <strain evidence="2 3">DSM 19609</strain>
    </source>
</reference>
<name>A0ABX0SP21_9ACTN</name>
<evidence type="ECO:0000313" key="3">
    <source>
        <dbReference type="Proteomes" id="UP000749311"/>
    </source>
</evidence>
<proteinExistence type="predicted"/>
<accession>A0ABX0SP21</accession>
<comment type="caution">
    <text evidence="2">The sequence shown here is derived from an EMBL/GenBank/DDBJ whole genome shotgun (WGS) entry which is preliminary data.</text>
</comment>
<protein>
    <submittedName>
        <fullName evidence="2">Uncharacterized protein</fullName>
    </submittedName>
</protein>
<keyword evidence="3" id="KW-1185">Reference proteome</keyword>
<evidence type="ECO:0000313" key="2">
    <source>
        <dbReference type="EMBL" id="NIH58507.1"/>
    </source>
</evidence>
<dbReference type="Proteomes" id="UP000749311">
    <property type="component" value="Unassembled WGS sequence"/>
</dbReference>
<evidence type="ECO:0000256" key="1">
    <source>
        <dbReference type="SAM" id="MobiDB-lite"/>
    </source>
</evidence>